<protein>
    <recommendedName>
        <fullName evidence="2">HAT C-terminal dimerisation domain-containing protein</fullName>
    </recommendedName>
</protein>
<dbReference type="Pfam" id="PF05699">
    <property type="entry name" value="Dimer_Tnp_hAT"/>
    <property type="match status" value="1"/>
</dbReference>
<dbReference type="InterPro" id="IPR008906">
    <property type="entry name" value="HATC_C_dom"/>
</dbReference>
<dbReference type="PANTHER" id="PTHR37162:SF1">
    <property type="entry name" value="BED-TYPE DOMAIN-CONTAINING PROTEIN"/>
    <property type="match status" value="1"/>
</dbReference>
<evidence type="ECO:0000313" key="4">
    <source>
        <dbReference type="Proteomes" id="UP001314205"/>
    </source>
</evidence>
<accession>A0AAV1KHE2</accession>
<sequence>MSDTEGEGPSTPKKIRKGKHIKQKYRQQWENEEFFKDWIAPVDDDPYRAKCTKCDVKLSCELSTLRRHVTNSKHKNRQMAALSTKSLSSYYKSREKDKDVLVIEAEIKLAGFVAEHNISFLAMDHLSDVLKSCFPDSKIAADLAMKRDKCTATVKNVIGESQKVYLENILKHQKFSVMADESTDIASCKTICIVVRYFDKKYKKIITCLWQLEPLHAKSVTGETSSRGCTAESLYLTIIETFTQRNVPLENIIGFASDGCNVMMGAQNSVASRLRSALPGIQIIKCICHSMHLCANEACKEIPRRCEDLARNVYAFFKHSAKRQAEYVEFQIFMNTKVHKLLHPSQTRWLSLLSVVNRLLEQWDSLKLFFAQKWLEERTVAAELIFRELHDDFVKLYILFLQWILPKFVKLNEYFQGSDARLVELDDNMKFLYKEILQCYMFRDYINQTEICSINPENSEYFLPQIYMGVKVLTETKKPNIINQKDLLNEFNHRCRKFLITSCKEIRKRYDFSDEILPLLKYLSPKEAVSQSVRETFPSLLPLTQQLPRIVRDSDMQRIDDEWRLLPNINKFSELEIDTWKVYEFWANVQDTTACKLLANFALDVLCLPHSNADCERVFSEVNNMKTKSRNKLITSTVNGALLARQAVKNQGGCSKFIVSNDMRNKMKCNEKYSLHRQASDVFESIRNLYGEDISDFM</sequence>
<organism evidence="3 4">
    <name type="scientific">Parnassius mnemosyne</name>
    <name type="common">clouded apollo</name>
    <dbReference type="NCBI Taxonomy" id="213953"/>
    <lineage>
        <taxon>Eukaryota</taxon>
        <taxon>Metazoa</taxon>
        <taxon>Ecdysozoa</taxon>
        <taxon>Arthropoda</taxon>
        <taxon>Hexapoda</taxon>
        <taxon>Insecta</taxon>
        <taxon>Pterygota</taxon>
        <taxon>Neoptera</taxon>
        <taxon>Endopterygota</taxon>
        <taxon>Lepidoptera</taxon>
        <taxon>Glossata</taxon>
        <taxon>Ditrysia</taxon>
        <taxon>Papilionoidea</taxon>
        <taxon>Papilionidae</taxon>
        <taxon>Parnassiinae</taxon>
        <taxon>Parnassini</taxon>
        <taxon>Parnassius</taxon>
        <taxon>Driopa</taxon>
    </lineage>
</organism>
<proteinExistence type="predicted"/>
<comment type="caution">
    <text evidence="3">The sequence shown here is derived from an EMBL/GenBank/DDBJ whole genome shotgun (WGS) entry which is preliminary data.</text>
</comment>
<evidence type="ECO:0000313" key="3">
    <source>
        <dbReference type="EMBL" id="CAK1582486.1"/>
    </source>
</evidence>
<reference evidence="3 4" key="1">
    <citation type="submission" date="2023-11" db="EMBL/GenBank/DDBJ databases">
        <authorList>
            <person name="Hedman E."/>
            <person name="Englund M."/>
            <person name="Stromberg M."/>
            <person name="Nyberg Akerstrom W."/>
            <person name="Nylinder S."/>
            <person name="Jareborg N."/>
            <person name="Kallberg Y."/>
            <person name="Kronander E."/>
        </authorList>
    </citation>
    <scope>NUCLEOTIDE SEQUENCE [LARGE SCALE GENOMIC DNA]</scope>
</reference>
<name>A0AAV1KHE2_9NEOP</name>
<feature type="compositionally biased region" description="Basic residues" evidence="1">
    <location>
        <begin position="13"/>
        <end position="22"/>
    </location>
</feature>
<dbReference type="EMBL" id="CAVLGL010000046">
    <property type="protein sequence ID" value="CAK1582486.1"/>
    <property type="molecule type" value="Genomic_DNA"/>
</dbReference>
<evidence type="ECO:0000259" key="2">
    <source>
        <dbReference type="Pfam" id="PF05699"/>
    </source>
</evidence>
<gene>
    <name evidence="3" type="ORF">PARMNEM_LOCUS4003</name>
</gene>
<dbReference type="GO" id="GO:0046983">
    <property type="term" value="F:protein dimerization activity"/>
    <property type="evidence" value="ECO:0007669"/>
    <property type="project" value="InterPro"/>
</dbReference>
<dbReference type="PANTHER" id="PTHR37162">
    <property type="entry name" value="HAT FAMILY DIMERISATION DOMAINCONTAINING PROTEIN-RELATED"/>
    <property type="match status" value="1"/>
</dbReference>
<keyword evidence="4" id="KW-1185">Reference proteome</keyword>
<dbReference type="AlphaFoldDB" id="A0AAV1KHE2"/>
<dbReference type="InterPro" id="IPR012337">
    <property type="entry name" value="RNaseH-like_sf"/>
</dbReference>
<dbReference type="Proteomes" id="UP001314205">
    <property type="component" value="Unassembled WGS sequence"/>
</dbReference>
<dbReference type="SUPFAM" id="SSF53098">
    <property type="entry name" value="Ribonuclease H-like"/>
    <property type="match status" value="1"/>
</dbReference>
<evidence type="ECO:0000256" key="1">
    <source>
        <dbReference type="SAM" id="MobiDB-lite"/>
    </source>
</evidence>
<feature type="region of interest" description="Disordered" evidence="1">
    <location>
        <begin position="1"/>
        <end position="22"/>
    </location>
</feature>
<feature type="domain" description="HAT C-terminal dimerisation" evidence="2">
    <location>
        <begin position="576"/>
        <end position="646"/>
    </location>
</feature>